<name>A0ACB9H5X1_CICIN</name>
<gene>
    <name evidence="1" type="ORF">L2E82_04178</name>
</gene>
<dbReference type="Proteomes" id="UP001055811">
    <property type="component" value="Linkage Group LG01"/>
</dbReference>
<keyword evidence="2" id="KW-1185">Reference proteome</keyword>
<reference evidence="2" key="1">
    <citation type="journal article" date="2022" name="Mol. Ecol. Resour.">
        <title>The genomes of chicory, endive, great burdock and yacon provide insights into Asteraceae palaeo-polyploidization history and plant inulin production.</title>
        <authorList>
            <person name="Fan W."/>
            <person name="Wang S."/>
            <person name="Wang H."/>
            <person name="Wang A."/>
            <person name="Jiang F."/>
            <person name="Liu H."/>
            <person name="Zhao H."/>
            <person name="Xu D."/>
            <person name="Zhang Y."/>
        </authorList>
    </citation>
    <scope>NUCLEOTIDE SEQUENCE [LARGE SCALE GENOMIC DNA]</scope>
    <source>
        <strain evidence="2">cv. Punajuju</strain>
    </source>
</reference>
<organism evidence="1 2">
    <name type="scientific">Cichorium intybus</name>
    <name type="common">Chicory</name>
    <dbReference type="NCBI Taxonomy" id="13427"/>
    <lineage>
        <taxon>Eukaryota</taxon>
        <taxon>Viridiplantae</taxon>
        <taxon>Streptophyta</taxon>
        <taxon>Embryophyta</taxon>
        <taxon>Tracheophyta</taxon>
        <taxon>Spermatophyta</taxon>
        <taxon>Magnoliopsida</taxon>
        <taxon>eudicotyledons</taxon>
        <taxon>Gunneridae</taxon>
        <taxon>Pentapetalae</taxon>
        <taxon>asterids</taxon>
        <taxon>campanulids</taxon>
        <taxon>Asterales</taxon>
        <taxon>Asteraceae</taxon>
        <taxon>Cichorioideae</taxon>
        <taxon>Cichorieae</taxon>
        <taxon>Cichoriinae</taxon>
        <taxon>Cichorium</taxon>
    </lineage>
</organism>
<evidence type="ECO:0000313" key="1">
    <source>
        <dbReference type="EMBL" id="KAI3790828.1"/>
    </source>
</evidence>
<sequence>MDLHGDVSGFLSSHPNVPLLSLHHLDHLDPIFHSMDRFESVKHLMKAANIDQYRLLQQTICYNRQLSWSFSCSWGYSVHVYEKVIPRSILKLPLETFKPWFLDSKPPLYIFNTRPLSNDSCATPHVFSFESIRTINENEILTNYVRMVARGLLACELAGNHSADVVSRIEVVSPMTKPTQNGKTGCCDVVETNDMQVAKLKLRDCMDDELIA</sequence>
<comment type="caution">
    <text evidence="1">The sequence shown here is derived from an EMBL/GenBank/DDBJ whole genome shotgun (WGS) entry which is preliminary data.</text>
</comment>
<evidence type="ECO:0000313" key="2">
    <source>
        <dbReference type="Proteomes" id="UP001055811"/>
    </source>
</evidence>
<proteinExistence type="predicted"/>
<accession>A0ACB9H5X1</accession>
<dbReference type="EMBL" id="CM042009">
    <property type="protein sequence ID" value="KAI3790828.1"/>
    <property type="molecule type" value="Genomic_DNA"/>
</dbReference>
<protein>
    <submittedName>
        <fullName evidence="1">Uncharacterized protein</fullName>
    </submittedName>
</protein>
<reference evidence="1 2" key="2">
    <citation type="journal article" date="2022" name="Mol. Ecol. Resour.">
        <title>The genomes of chicory, endive, great burdock and yacon provide insights into Asteraceae paleo-polyploidization history and plant inulin production.</title>
        <authorList>
            <person name="Fan W."/>
            <person name="Wang S."/>
            <person name="Wang H."/>
            <person name="Wang A."/>
            <person name="Jiang F."/>
            <person name="Liu H."/>
            <person name="Zhao H."/>
            <person name="Xu D."/>
            <person name="Zhang Y."/>
        </authorList>
    </citation>
    <scope>NUCLEOTIDE SEQUENCE [LARGE SCALE GENOMIC DNA]</scope>
    <source>
        <strain evidence="2">cv. Punajuju</strain>
        <tissue evidence="1">Leaves</tissue>
    </source>
</reference>